<keyword evidence="1" id="KW-0472">Membrane</keyword>
<keyword evidence="1" id="KW-1133">Transmembrane helix</keyword>
<proteinExistence type="predicted"/>
<gene>
    <name evidence="2" type="ORF">PQ472_11620</name>
</gene>
<feature type="transmembrane region" description="Helical" evidence="1">
    <location>
        <begin position="39"/>
        <end position="61"/>
    </location>
</feature>
<protein>
    <submittedName>
        <fullName evidence="2">DUF975 family protein</fullName>
    </submittedName>
</protein>
<dbReference type="InterPro" id="IPR010380">
    <property type="entry name" value="DUF975"/>
</dbReference>
<name>A0ABY7WU13_9LACO</name>
<sequence>MTAEMTDNYRYRTRRELISQAWAAARDNGAYPKLLRIQLLHLMVVVTFWALALMGGAALGWKAHQLSRFWHYGSELNGTLIWTMISSTAINLFGVIGLYAALVVIRHDGKTLSAASEVVRDLHWRYLVGFVCVSVVRGLMSTCAMTIGIAFAGFAIAARNNFTAVVLIVVLSVLLGFVLMCWVLLTYSQAVLIMRDRIEHGGDWTVFTILRESRRLMRGYRVDLIQLYLSMWWLYLVNVISLGIGTLFTMPVINLAVAAFYDNRVRFESLKRELKIL</sequence>
<dbReference type="PANTHER" id="PTHR40076:SF1">
    <property type="entry name" value="MEMBRANE PROTEIN"/>
    <property type="match status" value="1"/>
</dbReference>
<evidence type="ECO:0000256" key="1">
    <source>
        <dbReference type="SAM" id="Phobius"/>
    </source>
</evidence>
<evidence type="ECO:0000313" key="3">
    <source>
        <dbReference type="Proteomes" id="UP001220377"/>
    </source>
</evidence>
<keyword evidence="1" id="KW-0812">Transmembrane</keyword>
<feature type="transmembrane region" description="Helical" evidence="1">
    <location>
        <begin position="126"/>
        <end position="156"/>
    </location>
</feature>
<feature type="transmembrane region" description="Helical" evidence="1">
    <location>
        <begin position="162"/>
        <end position="185"/>
    </location>
</feature>
<dbReference type="Pfam" id="PF06161">
    <property type="entry name" value="DUF975"/>
    <property type="match status" value="1"/>
</dbReference>
<accession>A0ABY7WU13</accession>
<evidence type="ECO:0000313" key="2">
    <source>
        <dbReference type="EMBL" id="WDF82524.1"/>
    </source>
</evidence>
<dbReference type="PANTHER" id="PTHR40076">
    <property type="entry name" value="MEMBRANE PROTEIN-RELATED"/>
    <property type="match status" value="1"/>
</dbReference>
<dbReference type="EMBL" id="CP117884">
    <property type="protein sequence ID" value="WDF82524.1"/>
    <property type="molecule type" value="Genomic_DNA"/>
</dbReference>
<reference evidence="2 3" key="1">
    <citation type="submission" date="2023-02" db="EMBL/GenBank/DDBJ databases">
        <title>Genome sequence of Lacticaseibacillus sp. KACC 23028.</title>
        <authorList>
            <person name="Kim S."/>
            <person name="Heo J."/>
            <person name="Kwon S.-W."/>
        </authorList>
    </citation>
    <scope>NUCLEOTIDE SEQUENCE [LARGE SCALE GENOMIC DNA]</scope>
    <source>
        <strain evidence="2 3">KACC 23028</strain>
    </source>
</reference>
<feature type="transmembrane region" description="Helical" evidence="1">
    <location>
        <begin position="81"/>
        <end position="105"/>
    </location>
</feature>
<keyword evidence="3" id="KW-1185">Reference proteome</keyword>
<dbReference type="RefSeq" id="WP_274260038.1">
    <property type="nucleotide sequence ID" value="NZ_CP117884.1"/>
</dbReference>
<organism evidence="2 3">
    <name type="scientific">Lacticaseibacillus pabuli</name>
    <dbReference type="NCBI Taxonomy" id="3025672"/>
    <lineage>
        <taxon>Bacteria</taxon>
        <taxon>Bacillati</taxon>
        <taxon>Bacillota</taxon>
        <taxon>Bacilli</taxon>
        <taxon>Lactobacillales</taxon>
        <taxon>Lactobacillaceae</taxon>
        <taxon>Lacticaseibacillus</taxon>
    </lineage>
</organism>
<feature type="transmembrane region" description="Helical" evidence="1">
    <location>
        <begin position="242"/>
        <end position="261"/>
    </location>
</feature>
<dbReference type="Proteomes" id="UP001220377">
    <property type="component" value="Chromosome"/>
</dbReference>